<sequence length="460" mass="49710">MLTLLLSQIAQICQGTVHGNDCQISSFSTDSRHIAPEELFVALKGERFDGHHYLPQAVANGAGAALVSLPIESKLSYVLVDDTRIALGQIASWQRQQFQGPVAAITGSNGKTTVKEMLSFILASHYQVLFTQGNFNNDIGLPLTLLRLQPHYQAMVLELGANHAGEIAYTAKIAHPNVALVNNVGDAHIEGFGSRDGVAHEKSEILAALQGQGCAVFESDSPYQTLFRQKAGTSQCVTFGLDDSADVQAQDCQRLKDGCYQFSLCFAHQSAPVVLKTAGLHNVKNSCAAAAMALQMGVELAVIARQLSEFLGVAGRLRRLKLAESMTLFDDTYNANPASFMAALEVLVQSQGRAILVAGDMGELGEQSLFAHQQLGRAAAKRQIELMATGTWMKQAVATAGHLGQHYPDQPLLAQALLNRLEDIQQQGCECVVVVKGSRASQMENVVQFIQQHFNKVHQC</sequence>
<dbReference type="Pfam" id="PF01225">
    <property type="entry name" value="Mur_ligase"/>
    <property type="match status" value="1"/>
</dbReference>
<dbReference type="Proteomes" id="UP001629953">
    <property type="component" value="Unassembled WGS sequence"/>
</dbReference>
<evidence type="ECO:0000256" key="6">
    <source>
        <dbReference type="ARBA" id="ARBA00022960"/>
    </source>
</evidence>
<dbReference type="SUPFAM" id="SSF63418">
    <property type="entry name" value="MurE/MurF N-terminal domain"/>
    <property type="match status" value="1"/>
</dbReference>
<dbReference type="EMBL" id="JBEQCT010000002">
    <property type="protein sequence ID" value="MFM2484817.1"/>
    <property type="molecule type" value="Genomic_DNA"/>
</dbReference>
<keyword evidence="8 10" id="KW-0131">Cell cycle</keyword>
<accession>A0ABW9G5C9</accession>
<dbReference type="NCBIfam" id="TIGR01143">
    <property type="entry name" value="murF"/>
    <property type="match status" value="1"/>
</dbReference>
<dbReference type="InterPro" id="IPR013221">
    <property type="entry name" value="Mur_ligase_cen"/>
</dbReference>
<keyword evidence="3 10" id="KW-0132">Cell division</keyword>
<keyword evidence="6 10" id="KW-0133">Cell shape</keyword>
<evidence type="ECO:0000256" key="7">
    <source>
        <dbReference type="ARBA" id="ARBA00022984"/>
    </source>
</evidence>
<organism evidence="15 16">
    <name type="scientific">Celerinatantimonas yamalensis</name>
    <dbReference type="NCBI Taxonomy" id="559956"/>
    <lineage>
        <taxon>Bacteria</taxon>
        <taxon>Pseudomonadati</taxon>
        <taxon>Pseudomonadota</taxon>
        <taxon>Gammaproteobacteria</taxon>
        <taxon>Celerinatantimonadaceae</taxon>
        <taxon>Celerinatantimonas</taxon>
    </lineage>
</organism>
<dbReference type="GO" id="GO:0047480">
    <property type="term" value="F:UDP-N-acetylmuramoyl-tripeptide-D-alanyl-D-alanine ligase activity"/>
    <property type="evidence" value="ECO:0007669"/>
    <property type="project" value="UniProtKB-EC"/>
</dbReference>
<keyword evidence="2 10" id="KW-0436">Ligase</keyword>
<dbReference type="InterPro" id="IPR035911">
    <property type="entry name" value="MurE/MurF_N"/>
</dbReference>
<comment type="subcellular location">
    <subcellularLocation>
        <location evidence="10 11">Cytoplasm</location>
    </subcellularLocation>
</comment>
<keyword evidence="4 10" id="KW-0547">Nucleotide-binding</keyword>
<comment type="catalytic activity">
    <reaction evidence="10 11">
        <text>D-alanyl-D-alanine + UDP-N-acetyl-alpha-D-muramoyl-L-alanyl-gamma-D-glutamyl-meso-2,6-diaminopimelate + ATP = UDP-N-acetyl-alpha-D-muramoyl-L-alanyl-gamma-D-glutamyl-meso-2,6-diaminopimeloyl-D-alanyl-D-alanine + ADP + phosphate + H(+)</text>
        <dbReference type="Rhea" id="RHEA:28374"/>
        <dbReference type="ChEBI" id="CHEBI:15378"/>
        <dbReference type="ChEBI" id="CHEBI:30616"/>
        <dbReference type="ChEBI" id="CHEBI:43474"/>
        <dbReference type="ChEBI" id="CHEBI:57822"/>
        <dbReference type="ChEBI" id="CHEBI:61386"/>
        <dbReference type="ChEBI" id="CHEBI:83905"/>
        <dbReference type="ChEBI" id="CHEBI:456216"/>
        <dbReference type="EC" id="6.3.2.10"/>
    </reaction>
</comment>
<reference evidence="15 16" key="1">
    <citation type="journal article" date="2013" name="Int. J. Syst. Evol. Microbiol.">
        <title>Celerinatantimonas yamalensis sp. nov., a cold-adapted diazotrophic bacterium from a cold permafrost brine.</title>
        <authorList>
            <person name="Shcherbakova V."/>
            <person name="Chuvilskaya N."/>
            <person name="Rivkina E."/>
            <person name="Demidov N."/>
            <person name="Uchaeva V."/>
            <person name="Suetin S."/>
            <person name="Suzina N."/>
            <person name="Gilichinsky D."/>
        </authorList>
    </citation>
    <scope>NUCLEOTIDE SEQUENCE [LARGE SCALE GENOMIC DNA]</scope>
    <source>
        <strain evidence="15 16">C7</strain>
    </source>
</reference>
<keyword evidence="7 10" id="KW-0573">Peptidoglycan synthesis</keyword>
<dbReference type="InterPro" id="IPR005863">
    <property type="entry name" value="UDP-N-AcMur_synth"/>
</dbReference>
<feature type="domain" description="Mur ligase central" evidence="14">
    <location>
        <begin position="105"/>
        <end position="293"/>
    </location>
</feature>
<evidence type="ECO:0000259" key="14">
    <source>
        <dbReference type="Pfam" id="PF08245"/>
    </source>
</evidence>
<dbReference type="InterPro" id="IPR051046">
    <property type="entry name" value="MurCDEF_CellWall_CoF430Synth"/>
</dbReference>
<feature type="domain" description="Mur ligase N-terminal catalytic" evidence="12">
    <location>
        <begin position="24"/>
        <end position="71"/>
    </location>
</feature>
<evidence type="ECO:0000256" key="5">
    <source>
        <dbReference type="ARBA" id="ARBA00022840"/>
    </source>
</evidence>
<proteinExistence type="inferred from homology"/>
<feature type="binding site" evidence="10">
    <location>
        <begin position="107"/>
        <end position="113"/>
    </location>
    <ligand>
        <name>ATP</name>
        <dbReference type="ChEBI" id="CHEBI:30616"/>
    </ligand>
</feature>
<dbReference type="InterPro" id="IPR036565">
    <property type="entry name" value="Mur-like_cat_sf"/>
</dbReference>
<dbReference type="RefSeq" id="WP_408623005.1">
    <property type="nucleotide sequence ID" value="NZ_JBEQCT010000002.1"/>
</dbReference>
<evidence type="ECO:0000256" key="4">
    <source>
        <dbReference type="ARBA" id="ARBA00022741"/>
    </source>
</evidence>
<dbReference type="Gene3D" id="3.90.190.20">
    <property type="entry name" value="Mur ligase, C-terminal domain"/>
    <property type="match status" value="1"/>
</dbReference>
<protein>
    <recommendedName>
        <fullName evidence="10 11">UDP-N-acetylmuramoyl-tripeptide--D-alanyl-D-alanine ligase</fullName>
        <ecNumber evidence="10 11">6.3.2.10</ecNumber>
    </recommendedName>
    <alternativeName>
        <fullName evidence="10">D-alanyl-D-alanine-adding enzyme</fullName>
    </alternativeName>
</protein>
<dbReference type="InterPro" id="IPR000713">
    <property type="entry name" value="Mur_ligase_N"/>
</dbReference>
<dbReference type="HAMAP" id="MF_02019">
    <property type="entry name" value="MurF"/>
    <property type="match status" value="1"/>
</dbReference>
<comment type="caution">
    <text evidence="15">The sequence shown here is derived from an EMBL/GenBank/DDBJ whole genome shotgun (WGS) entry which is preliminary data.</text>
</comment>
<evidence type="ECO:0000313" key="16">
    <source>
        <dbReference type="Proteomes" id="UP001629953"/>
    </source>
</evidence>
<dbReference type="Gene3D" id="3.40.1390.10">
    <property type="entry name" value="MurE/MurF, N-terminal domain"/>
    <property type="match status" value="1"/>
</dbReference>
<dbReference type="Gene3D" id="3.40.1190.10">
    <property type="entry name" value="Mur-like, catalytic domain"/>
    <property type="match status" value="1"/>
</dbReference>
<evidence type="ECO:0000259" key="12">
    <source>
        <dbReference type="Pfam" id="PF01225"/>
    </source>
</evidence>
<keyword evidence="16" id="KW-1185">Reference proteome</keyword>
<name>A0ABW9G5C9_9GAMM</name>
<dbReference type="PANTHER" id="PTHR43024">
    <property type="entry name" value="UDP-N-ACETYLMURAMOYL-TRIPEPTIDE--D-ALANYL-D-ALANINE LIGASE"/>
    <property type="match status" value="1"/>
</dbReference>
<feature type="domain" description="Mur ligase C-terminal" evidence="13">
    <location>
        <begin position="315"/>
        <end position="439"/>
    </location>
</feature>
<evidence type="ECO:0000256" key="11">
    <source>
        <dbReference type="RuleBase" id="RU004136"/>
    </source>
</evidence>
<dbReference type="InterPro" id="IPR036615">
    <property type="entry name" value="Mur_ligase_C_dom_sf"/>
</dbReference>
<comment type="similarity">
    <text evidence="10">Belongs to the MurCDEF family. MurF subfamily.</text>
</comment>
<evidence type="ECO:0000256" key="2">
    <source>
        <dbReference type="ARBA" id="ARBA00022598"/>
    </source>
</evidence>
<comment type="pathway">
    <text evidence="10 11">Cell wall biogenesis; peptidoglycan biosynthesis.</text>
</comment>
<evidence type="ECO:0000313" key="15">
    <source>
        <dbReference type="EMBL" id="MFM2484817.1"/>
    </source>
</evidence>
<dbReference type="InterPro" id="IPR004101">
    <property type="entry name" value="Mur_ligase_C"/>
</dbReference>
<evidence type="ECO:0000256" key="9">
    <source>
        <dbReference type="ARBA" id="ARBA00023316"/>
    </source>
</evidence>
<dbReference type="EC" id="6.3.2.10" evidence="10 11"/>
<gene>
    <name evidence="10 15" type="primary">murF</name>
    <name evidence="15" type="ORF">ABUE30_07010</name>
</gene>
<dbReference type="Pfam" id="PF02875">
    <property type="entry name" value="Mur_ligase_C"/>
    <property type="match status" value="1"/>
</dbReference>
<comment type="function">
    <text evidence="10 11">Involved in cell wall formation. Catalyzes the final step in the synthesis of UDP-N-acetylmuramoyl-pentapeptide, the precursor of murein.</text>
</comment>
<keyword evidence="5 10" id="KW-0067">ATP-binding</keyword>
<dbReference type="PANTHER" id="PTHR43024:SF1">
    <property type="entry name" value="UDP-N-ACETYLMURAMOYL-TRIPEPTIDE--D-ALANYL-D-ALANINE LIGASE"/>
    <property type="match status" value="1"/>
</dbReference>
<dbReference type="Pfam" id="PF08245">
    <property type="entry name" value="Mur_ligase_M"/>
    <property type="match status" value="1"/>
</dbReference>
<evidence type="ECO:0000256" key="10">
    <source>
        <dbReference type="HAMAP-Rule" id="MF_02019"/>
    </source>
</evidence>
<evidence type="ECO:0000256" key="8">
    <source>
        <dbReference type="ARBA" id="ARBA00023306"/>
    </source>
</evidence>
<keyword evidence="9 10" id="KW-0961">Cell wall biogenesis/degradation</keyword>
<dbReference type="SUPFAM" id="SSF53623">
    <property type="entry name" value="MurD-like peptide ligases, catalytic domain"/>
    <property type="match status" value="1"/>
</dbReference>
<evidence type="ECO:0000256" key="1">
    <source>
        <dbReference type="ARBA" id="ARBA00022490"/>
    </source>
</evidence>
<dbReference type="SUPFAM" id="SSF53244">
    <property type="entry name" value="MurD-like peptide ligases, peptide-binding domain"/>
    <property type="match status" value="1"/>
</dbReference>
<keyword evidence="1 10" id="KW-0963">Cytoplasm</keyword>
<evidence type="ECO:0000259" key="13">
    <source>
        <dbReference type="Pfam" id="PF02875"/>
    </source>
</evidence>
<evidence type="ECO:0000256" key="3">
    <source>
        <dbReference type="ARBA" id="ARBA00022618"/>
    </source>
</evidence>